<organism evidence="6 7">
    <name type="scientific">Halomarina salina</name>
    <dbReference type="NCBI Taxonomy" id="1872699"/>
    <lineage>
        <taxon>Archaea</taxon>
        <taxon>Methanobacteriati</taxon>
        <taxon>Methanobacteriota</taxon>
        <taxon>Stenosarchaea group</taxon>
        <taxon>Halobacteria</taxon>
        <taxon>Halobacteriales</taxon>
        <taxon>Natronomonadaceae</taxon>
        <taxon>Halomarina</taxon>
    </lineage>
</organism>
<dbReference type="Gene3D" id="3.90.700.10">
    <property type="entry name" value="Succinate dehydrogenase/fumarate reductase flavoprotein, catalytic domain"/>
    <property type="match status" value="1"/>
</dbReference>
<dbReference type="InterPro" id="IPR003953">
    <property type="entry name" value="FAD-dep_OxRdtase_2_FAD-bd"/>
</dbReference>
<dbReference type="InterPro" id="IPR036188">
    <property type="entry name" value="FAD/NAD-bd_sf"/>
</dbReference>
<comment type="caution">
    <text evidence="6">The sequence shown here is derived from an EMBL/GenBank/DDBJ whole genome shotgun (WGS) entry which is preliminary data.</text>
</comment>
<dbReference type="PANTHER" id="PTHR43400">
    <property type="entry name" value="FUMARATE REDUCTASE"/>
    <property type="match status" value="1"/>
</dbReference>
<evidence type="ECO:0000313" key="6">
    <source>
        <dbReference type="EMBL" id="MFC5972113.1"/>
    </source>
</evidence>
<keyword evidence="7" id="KW-1185">Reference proteome</keyword>
<accession>A0ABD5RNU2</accession>
<keyword evidence="3" id="KW-0274">FAD</keyword>
<dbReference type="Pfam" id="PF00890">
    <property type="entry name" value="FAD_binding_2"/>
    <property type="match status" value="1"/>
</dbReference>
<dbReference type="AlphaFoldDB" id="A0ABD5RNU2"/>
<dbReference type="EMBL" id="JBHSQH010000001">
    <property type="protein sequence ID" value="MFC5972113.1"/>
    <property type="molecule type" value="Genomic_DNA"/>
</dbReference>
<evidence type="ECO:0000313" key="7">
    <source>
        <dbReference type="Proteomes" id="UP001596099"/>
    </source>
</evidence>
<dbReference type="RefSeq" id="WP_247415140.1">
    <property type="nucleotide sequence ID" value="NZ_JALLGW010000001.1"/>
</dbReference>
<dbReference type="SUPFAM" id="SSF56425">
    <property type="entry name" value="Succinate dehydrogenase/fumarate reductase flavoprotein, catalytic domain"/>
    <property type="match status" value="1"/>
</dbReference>
<protein>
    <submittedName>
        <fullName evidence="6">FAD-dependent oxidoreductase</fullName>
    </submittedName>
</protein>
<comment type="cofactor">
    <cofactor evidence="1">
        <name>FAD</name>
        <dbReference type="ChEBI" id="CHEBI:57692"/>
    </cofactor>
</comment>
<evidence type="ECO:0000256" key="1">
    <source>
        <dbReference type="ARBA" id="ARBA00001974"/>
    </source>
</evidence>
<feature type="domain" description="FAD-dependent oxidoreductase 2 FAD-binding" evidence="5">
    <location>
        <begin position="20"/>
        <end position="456"/>
    </location>
</feature>
<dbReference type="PANTHER" id="PTHR43400:SF7">
    <property type="entry name" value="FAD-DEPENDENT OXIDOREDUCTASE 2 FAD BINDING DOMAIN-CONTAINING PROTEIN"/>
    <property type="match status" value="1"/>
</dbReference>
<reference evidence="6 7" key="1">
    <citation type="journal article" date="2019" name="Int. J. Syst. Evol. Microbiol.">
        <title>The Global Catalogue of Microorganisms (GCM) 10K type strain sequencing project: providing services to taxonomists for standard genome sequencing and annotation.</title>
        <authorList>
            <consortium name="The Broad Institute Genomics Platform"/>
            <consortium name="The Broad Institute Genome Sequencing Center for Infectious Disease"/>
            <person name="Wu L."/>
            <person name="Ma J."/>
        </authorList>
    </citation>
    <scope>NUCLEOTIDE SEQUENCE [LARGE SCALE GENOMIC DNA]</scope>
    <source>
        <strain evidence="6 7">CGMCC 1.12543</strain>
    </source>
</reference>
<keyword evidence="4" id="KW-0560">Oxidoreductase</keyword>
<dbReference type="Proteomes" id="UP001596099">
    <property type="component" value="Unassembled WGS sequence"/>
</dbReference>
<sequence length="499" mass="53921">MFVRDVDPELVDWEAATEFAVVGGGGCGLAAAATAAVHADVVLLEKADRIGGKARVATGQICGVDSSLQRERGIDDSAEAFYDDLLAQQTESSADQYTLDRTLVTTVAGNSGRTLDWLREEIGADLTLHTGRFEMAGHRVHRTHYPVRDDGVIPRAGKPVTDALHEAAVERGVDVRTEFPCDQLLRDETTGAVIGVASKENPTAVPRRQTTHMIRADHVLLACDGFAANPELIAERVPEIAGLDYWGTRENTGDALRIAEELGLRLDEPLYDMHGPFTVPEGVYLPNELVKAGAIIVNDDAERFMDCGNVPYRVMDMHLLDQPDATGYIVLDGSIVDLFLDEPLTNHQFSFLLDEDCFDVADTVAEVAARYGLDGDRLGSTIATVNRATDDAADVPYGRAYPHELTPPFYTAKIQPMYVKARQGIVVDERMRVVRDDGSVVENLYAGGNAAESLEGGDPNVYIPGMDLMTALTEGHLVGEFVAESVAGDADSTTTEGDA</sequence>
<evidence type="ECO:0000256" key="3">
    <source>
        <dbReference type="ARBA" id="ARBA00022827"/>
    </source>
</evidence>
<dbReference type="GO" id="GO:0016491">
    <property type="term" value="F:oxidoreductase activity"/>
    <property type="evidence" value="ECO:0007669"/>
    <property type="project" value="UniProtKB-KW"/>
</dbReference>
<dbReference type="InterPro" id="IPR027477">
    <property type="entry name" value="Succ_DH/fumarate_Rdtase_cat_sf"/>
</dbReference>
<name>A0ABD5RNU2_9EURY</name>
<dbReference type="InterPro" id="IPR050315">
    <property type="entry name" value="FAD-oxidoreductase_2"/>
</dbReference>
<dbReference type="Gene3D" id="3.50.50.60">
    <property type="entry name" value="FAD/NAD(P)-binding domain"/>
    <property type="match status" value="1"/>
</dbReference>
<proteinExistence type="predicted"/>
<evidence type="ECO:0000259" key="5">
    <source>
        <dbReference type="Pfam" id="PF00890"/>
    </source>
</evidence>
<keyword evidence="2" id="KW-0285">Flavoprotein</keyword>
<evidence type="ECO:0000256" key="4">
    <source>
        <dbReference type="ARBA" id="ARBA00023002"/>
    </source>
</evidence>
<gene>
    <name evidence="6" type="ORF">ACFPYI_12305</name>
</gene>
<dbReference type="SUPFAM" id="SSF51905">
    <property type="entry name" value="FAD/NAD(P)-binding domain"/>
    <property type="match status" value="1"/>
</dbReference>
<evidence type="ECO:0000256" key="2">
    <source>
        <dbReference type="ARBA" id="ARBA00022630"/>
    </source>
</evidence>